<sequence>MTTDINDRWVAFVTVADRSGTVTGLANMFSTRGVSFESFHTLSVRDGVGRMSITFRGSERLARVLIRTLERLDVVRSVQLENTSDERVRAIAVLGSSVIIGPFADVEAQLDEALAEGETLVAFTVLPPE</sequence>
<evidence type="ECO:0000313" key="3">
    <source>
        <dbReference type="Proteomes" id="UP000526083"/>
    </source>
</evidence>
<dbReference type="EMBL" id="JACGWY010000003">
    <property type="protein sequence ID" value="MBA8816757.1"/>
    <property type="molecule type" value="Genomic_DNA"/>
</dbReference>
<reference evidence="2 3" key="1">
    <citation type="submission" date="2020-07" db="EMBL/GenBank/DDBJ databases">
        <title>Sequencing the genomes of 1000 actinobacteria strains.</title>
        <authorList>
            <person name="Klenk H.-P."/>
        </authorList>
    </citation>
    <scope>NUCLEOTIDE SEQUENCE [LARGE SCALE GENOMIC DNA]</scope>
    <source>
        <strain evidence="2 3">DSM 27576</strain>
    </source>
</reference>
<feature type="domain" description="ACT" evidence="1">
    <location>
        <begin position="10"/>
        <end position="83"/>
    </location>
</feature>
<dbReference type="InterPro" id="IPR002912">
    <property type="entry name" value="ACT_dom"/>
</dbReference>
<evidence type="ECO:0000259" key="1">
    <source>
        <dbReference type="PROSITE" id="PS51671"/>
    </source>
</evidence>
<dbReference type="AlphaFoldDB" id="A0A7W3JPR3"/>
<dbReference type="InterPro" id="IPR045865">
    <property type="entry name" value="ACT-like_dom_sf"/>
</dbReference>
<comment type="caution">
    <text evidence="2">The sequence shown here is derived from an EMBL/GenBank/DDBJ whole genome shotgun (WGS) entry which is preliminary data.</text>
</comment>
<gene>
    <name evidence="2" type="ORF">FHX48_001850</name>
</gene>
<evidence type="ECO:0000313" key="2">
    <source>
        <dbReference type="EMBL" id="MBA8816757.1"/>
    </source>
</evidence>
<dbReference type="Gene3D" id="3.30.70.260">
    <property type="match status" value="1"/>
</dbReference>
<dbReference type="SUPFAM" id="SSF55021">
    <property type="entry name" value="ACT-like"/>
    <property type="match status" value="1"/>
</dbReference>
<dbReference type="RefSeq" id="WP_167046460.1">
    <property type="nucleotide sequence ID" value="NZ_JAAOZB010000001.1"/>
</dbReference>
<accession>A0A7W3JPR3</accession>
<name>A0A7W3JPR3_9MICO</name>
<organism evidence="2 3">
    <name type="scientific">Microbacterium halimionae</name>
    <dbReference type="NCBI Taxonomy" id="1526413"/>
    <lineage>
        <taxon>Bacteria</taxon>
        <taxon>Bacillati</taxon>
        <taxon>Actinomycetota</taxon>
        <taxon>Actinomycetes</taxon>
        <taxon>Micrococcales</taxon>
        <taxon>Microbacteriaceae</taxon>
        <taxon>Microbacterium</taxon>
    </lineage>
</organism>
<keyword evidence="3" id="KW-1185">Reference proteome</keyword>
<protein>
    <submittedName>
        <fullName evidence="2">Acetolactate synthase small subunit</fullName>
    </submittedName>
</protein>
<dbReference type="PROSITE" id="PS51671">
    <property type="entry name" value="ACT"/>
    <property type="match status" value="1"/>
</dbReference>
<dbReference type="Proteomes" id="UP000526083">
    <property type="component" value="Unassembled WGS sequence"/>
</dbReference>
<proteinExistence type="predicted"/>